<comment type="caution">
    <text evidence="1">The sequence shown here is derived from an EMBL/GenBank/DDBJ whole genome shotgun (WGS) entry which is preliminary data.</text>
</comment>
<name>A0A9D4I1D3_DREPO</name>
<accession>A0A9D4I1D3</accession>
<sequence length="174" mass="20497">MSTKHFDGNRISDCPIRKVRLFSCMITKSFLRTEAERREYNEESINKARQMFKQSLECDIIGNYMRYASFLFCNGEYDEVLKYYDLIEEKIEDDKHSNLIYQLFKSLSELLASPIAQQSFDKSFKRILSVFFKHIQPEAMCVPEFLRCVMYRGNIGTSNSSVCLFPLYSMDDCI</sequence>
<keyword evidence="2" id="KW-1185">Reference proteome</keyword>
<dbReference type="EMBL" id="JAIWYP010000011">
    <property type="protein sequence ID" value="KAH3740227.1"/>
    <property type="molecule type" value="Genomic_DNA"/>
</dbReference>
<protein>
    <submittedName>
        <fullName evidence="1">Uncharacterized protein</fullName>
    </submittedName>
</protein>
<gene>
    <name evidence="1" type="ORF">DPMN_046926</name>
</gene>
<organism evidence="1 2">
    <name type="scientific">Dreissena polymorpha</name>
    <name type="common">Zebra mussel</name>
    <name type="synonym">Mytilus polymorpha</name>
    <dbReference type="NCBI Taxonomy" id="45954"/>
    <lineage>
        <taxon>Eukaryota</taxon>
        <taxon>Metazoa</taxon>
        <taxon>Spiralia</taxon>
        <taxon>Lophotrochozoa</taxon>
        <taxon>Mollusca</taxon>
        <taxon>Bivalvia</taxon>
        <taxon>Autobranchia</taxon>
        <taxon>Heteroconchia</taxon>
        <taxon>Euheterodonta</taxon>
        <taxon>Imparidentia</taxon>
        <taxon>Neoheterodontei</taxon>
        <taxon>Myida</taxon>
        <taxon>Dreissenoidea</taxon>
        <taxon>Dreissenidae</taxon>
        <taxon>Dreissena</taxon>
    </lineage>
</organism>
<evidence type="ECO:0000313" key="1">
    <source>
        <dbReference type="EMBL" id="KAH3740227.1"/>
    </source>
</evidence>
<proteinExistence type="predicted"/>
<dbReference type="Proteomes" id="UP000828390">
    <property type="component" value="Unassembled WGS sequence"/>
</dbReference>
<evidence type="ECO:0000313" key="2">
    <source>
        <dbReference type="Proteomes" id="UP000828390"/>
    </source>
</evidence>
<reference evidence="1" key="1">
    <citation type="journal article" date="2019" name="bioRxiv">
        <title>The Genome of the Zebra Mussel, Dreissena polymorpha: A Resource for Invasive Species Research.</title>
        <authorList>
            <person name="McCartney M.A."/>
            <person name="Auch B."/>
            <person name="Kono T."/>
            <person name="Mallez S."/>
            <person name="Zhang Y."/>
            <person name="Obille A."/>
            <person name="Becker A."/>
            <person name="Abrahante J.E."/>
            <person name="Garbe J."/>
            <person name="Badalamenti J.P."/>
            <person name="Herman A."/>
            <person name="Mangelson H."/>
            <person name="Liachko I."/>
            <person name="Sullivan S."/>
            <person name="Sone E.D."/>
            <person name="Koren S."/>
            <person name="Silverstein K.A.T."/>
            <person name="Beckman K.B."/>
            <person name="Gohl D.M."/>
        </authorList>
    </citation>
    <scope>NUCLEOTIDE SEQUENCE</scope>
    <source>
        <strain evidence="1">Duluth1</strain>
        <tissue evidence="1">Whole animal</tissue>
    </source>
</reference>
<dbReference type="AlphaFoldDB" id="A0A9D4I1D3"/>
<reference evidence="1" key="2">
    <citation type="submission" date="2020-11" db="EMBL/GenBank/DDBJ databases">
        <authorList>
            <person name="McCartney M.A."/>
            <person name="Auch B."/>
            <person name="Kono T."/>
            <person name="Mallez S."/>
            <person name="Becker A."/>
            <person name="Gohl D.M."/>
            <person name="Silverstein K.A.T."/>
            <person name="Koren S."/>
            <person name="Bechman K.B."/>
            <person name="Herman A."/>
            <person name="Abrahante J.E."/>
            <person name="Garbe J."/>
        </authorList>
    </citation>
    <scope>NUCLEOTIDE SEQUENCE</scope>
    <source>
        <strain evidence="1">Duluth1</strain>
        <tissue evidence="1">Whole animal</tissue>
    </source>
</reference>